<proteinExistence type="predicted"/>
<name>A0A6B9XY51_PICSI</name>
<geneLocation type="mitochondrion" evidence="1"/>
<gene>
    <name evidence="1" type="primary">orf07007</name>
    <name evidence="1" type="ORF">Q903MT_gene6953</name>
</gene>
<protein>
    <submittedName>
        <fullName evidence="1">Uncharacterized protein</fullName>
    </submittedName>
</protein>
<sequence length="46" mass="5090">MMNSYLFPSNCNAALAGKVQNFMSRILVRLGRSMNLGLVRLQSVST</sequence>
<evidence type="ECO:0000313" key="1">
    <source>
        <dbReference type="EMBL" id="QHR92904.1"/>
    </source>
</evidence>
<keyword evidence="1" id="KW-0496">Mitochondrion</keyword>
<reference evidence="1" key="1">
    <citation type="submission" date="2019-03" db="EMBL/GenBank/DDBJ databases">
        <title>Largest Complete Mitochondrial Genome of a Gymnosperm, Sitka Spruce (Picea sitchensis), Indicates Complex Physical Structure.</title>
        <authorList>
            <person name="Jackman S.D."/>
            <person name="Coombe L."/>
            <person name="Warren R."/>
            <person name="Kirk H."/>
            <person name="Trinh E."/>
            <person name="McLeod T."/>
            <person name="Pleasance S."/>
            <person name="Pandoh P."/>
            <person name="Zhao Y."/>
            <person name="Coope R."/>
            <person name="Bousquet J."/>
            <person name="Bohlmann J.C."/>
            <person name="Jones S.J.M."/>
            <person name="Birol I."/>
        </authorList>
    </citation>
    <scope>NUCLEOTIDE SEQUENCE</scope>
    <source>
        <strain evidence="1">Q903</strain>
    </source>
</reference>
<accession>A0A6B9XY51</accession>
<dbReference type="EMBL" id="MK697708">
    <property type="protein sequence ID" value="QHR92904.1"/>
    <property type="molecule type" value="Genomic_DNA"/>
</dbReference>
<dbReference type="AlphaFoldDB" id="A0A6B9XY51"/>
<organism evidence="1">
    <name type="scientific">Picea sitchensis</name>
    <name type="common">Sitka spruce</name>
    <name type="synonym">Pinus sitchensis</name>
    <dbReference type="NCBI Taxonomy" id="3332"/>
    <lineage>
        <taxon>Eukaryota</taxon>
        <taxon>Viridiplantae</taxon>
        <taxon>Streptophyta</taxon>
        <taxon>Embryophyta</taxon>
        <taxon>Tracheophyta</taxon>
        <taxon>Spermatophyta</taxon>
        <taxon>Pinopsida</taxon>
        <taxon>Pinidae</taxon>
        <taxon>Conifers I</taxon>
        <taxon>Pinales</taxon>
        <taxon>Pinaceae</taxon>
        <taxon>Picea</taxon>
    </lineage>
</organism>